<keyword evidence="2" id="KW-1185">Reference proteome</keyword>
<dbReference type="EMBL" id="FNXY01000008">
    <property type="protein sequence ID" value="SEJ47321.1"/>
    <property type="molecule type" value="Genomic_DNA"/>
</dbReference>
<evidence type="ECO:0000313" key="1">
    <source>
        <dbReference type="EMBL" id="SEJ47321.1"/>
    </source>
</evidence>
<dbReference type="STRING" id="408657.SAMN04487995_4863"/>
<proteinExistence type="predicted"/>
<reference evidence="1 2" key="1">
    <citation type="submission" date="2016-10" db="EMBL/GenBank/DDBJ databases">
        <authorList>
            <person name="de Groot N.N."/>
        </authorList>
    </citation>
    <scope>NUCLEOTIDE SEQUENCE [LARGE SCALE GENOMIC DNA]</scope>
    <source>
        <strain evidence="1 2">DSM 19938</strain>
    </source>
</reference>
<gene>
    <name evidence="1" type="ORF">SAMN04487995_4863</name>
</gene>
<evidence type="ECO:0008006" key="3">
    <source>
        <dbReference type="Google" id="ProtNLM"/>
    </source>
</evidence>
<protein>
    <recommendedName>
        <fullName evidence="3">DUF4230 domain-containing protein</fullName>
    </recommendedName>
</protein>
<dbReference type="InterPro" id="IPR025324">
    <property type="entry name" value="DUF4230"/>
</dbReference>
<dbReference type="Proteomes" id="UP000199532">
    <property type="component" value="Unassembled WGS sequence"/>
</dbReference>
<dbReference type="OrthoDB" id="5700441at2"/>
<dbReference type="AlphaFoldDB" id="A0A1H6Z1H2"/>
<dbReference type="Pfam" id="PF14014">
    <property type="entry name" value="DUF4230"/>
    <property type="match status" value="1"/>
</dbReference>
<name>A0A1H6Z1H2_9BACT</name>
<organism evidence="1 2">
    <name type="scientific">Dyadobacter koreensis</name>
    <dbReference type="NCBI Taxonomy" id="408657"/>
    <lineage>
        <taxon>Bacteria</taxon>
        <taxon>Pseudomonadati</taxon>
        <taxon>Bacteroidota</taxon>
        <taxon>Cytophagia</taxon>
        <taxon>Cytophagales</taxon>
        <taxon>Spirosomataceae</taxon>
        <taxon>Dyadobacter</taxon>
    </lineage>
</organism>
<accession>A0A1H6Z1H2</accession>
<sequence>MEMSTLLFFILSVMLGGSLGAGAYYFWSRRLGSNSEPQREATILLERIEKVFKVVMAEGYFTEIYNYQHDKNIWNLIKDKKKALIIAKAKVLVGYDFGKLRYHIEGLEKKMVIDYFPEPEVLSMDTDYKFYDIEQGWLNRFQSDDYTSILNEAKQTMNEKALQSDLPRIATNQVQLMMFQLAATMNWKIDMQLPESNKDILDEYTAYKPIDAGIDSLNKKSDS</sequence>
<evidence type="ECO:0000313" key="2">
    <source>
        <dbReference type="Proteomes" id="UP000199532"/>
    </source>
</evidence>